<comment type="subunit">
    <text evidence="7">Homodimer.</text>
</comment>
<comment type="function">
    <text evidence="7">Required for the formation of a threonylcarbamoyl group on adenosine at position 37 (t(6)A37) in mitochondrial tRNAs that read codons beginning with adenine. Probably involved in the transfer of the threonylcarbamoyl moiety of threonylcarbamoyl-AMP (TC-AMP) to the N6 group of A37. Involved in mitochondrial genome maintenance.</text>
</comment>
<dbReference type="PANTHER" id="PTHR11735:SF6">
    <property type="entry name" value="TRNA N6-ADENOSINE THREONYLCARBAMOYLTRANSFERASE, MITOCHONDRIAL"/>
    <property type="match status" value="1"/>
</dbReference>
<evidence type="ECO:0000256" key="4">
    <source>
        <dbReference type="ARBA" id="ARBA00022723"/>
    </source>
</evidence>
<comment type="catalytic activity">
    <reaction evidence="6 7">
        <text>L-threonylcarbamoyladenylate + adenosine(37) in tRNA = N(6)-L-threonylcarbamoyladenosine(37) in tRNA + AMP + H(+)</text>
        <dbReference type="Rhea" id="RHEA:37059"/>
        <dbReference type="Rhea" id="RHEA-COMP:10162"/>
        <dbReference type="Rhea" id="RHEA-COMP:10163"/>
        <dbReference type="ChEBI" id="CHEBI:15378"/>
        <dbReference type="ChEBI" id="CHEBI:73682"/>
        <dbReference type="ChEBI" id="CHEBI:74411"/>
        <dbReference type="ChEBI" id="CHEBI:74418"/>
        <dbReference type="ChEBI" id="CHEBI:456215"/>
        <dbReference type="EC" id="2.3.1.234"/>
    </reaction>
</comment>
<reference evidence="9 10" key="1">
    <citation type="submission" date="2024-05" db="EMBL/GenBank/DDBJ databases">
        <title>Genetic variation in Jamaican populations of the coffee berry borer (Hypothenemus hampei).</title>
        <authorList>
            <person name="Errbii M."/>
            <person name="Myrie A."/>
        </authorList>
    </citation>
    <scope>NUCLEOTIDE SEQUENCE [LARGE SCALE GENOMIC DNA]</scope>
    <source>
        <strain evidence="9">JA-Hopewell-2020-01-JO</strain>
        <tissue evidence="9">Whole body</tissue>
    </source>
</reference>
<keyword evidence="4 7" id="KW-0479">Metal-binding</keyword>
<dbReference type="InterPro" id="IPR000905">
    <property type="entry name" value="Gcp-like_dom"/>
</dbReference>
<feature type="domain" description="Gcp-like" evidence="8">
    <location>
        <begin position="53"/>
        <end position="360"/>
    </location>
</feature>
<dbReference type="PRINTS" id="PR00789">
    <property type="entry name" value="OSIALOPTASE"/>
</dbReference>
<protein>
    <recommendedName>
        <fullName evidence="1">N(6)-L-threonylcarbamoyladenine synthase</fullName>
        <ecNumber evidence="1">2.3.1.234</ecNumber>
    </recommendedName>
</protein>
<dbReference type="GO" id="GO:0005739">
    <property type="term" value="C:mitochondrion"/>
    <property type="evidence" value="ECO:0007669"/>
    <property type="project" value="UniProtKB-SubCell"/>
</dbReference>
<dbReference type="Gene3D" id="3.30.420.40">
    <property type="match status" value="2"/>
</dbReference>
<gene>
    <name evidence="9" type="ORF">ABEB36_002090</name>
</gene>
<dbReference type="GO" id="GO:0061711">
    <property type="term" value="F:tRNA N(6)-L-threonylcarbamoyladenine synthase activity"/>
    <property type="evidence" value="ECO:0007669"/>
    <property type="project" value="UniProtKB-EC"/>
</dbReference>
<dbReference type="GO" id="GO:0046872">
    <property type="term" value="F:metal ion binding"/>
    <property type="evidence" value="ECO:0007669"/>
    <property type="project" value="UniProtKB-KW"/>
</dbReference>
<evidence type="ECO:0000256" key="2">
    <source>
        <dbReference type="ARBA" id="ARBA00022679"/>
    </source>
</evidence>
<keyword evidence="2 7" id="KW-0808">Transferase</keyword>
<keyword evidence="5 7" id="KW-0012">Acyltransferase</keyword>
<dbReference type="SUPFAM" id="SSF53067">
    <property type="entry name" value="Actin-like ATPase domain"/>
    <property type="match status" value="1"/>
</dbReference>
<dbReference type="Pfam" id="PF00814">
    <property type="entry name" value="TsaD"/>
    <property type="match status" value="1"/>
</dbReference>
<dbReference type="HAMAP" id="MF_01445">
    <property type="entry name" value="TsaD"/>
    <property type="match status" value="1"/>
</dbReference>
<dbReference type="EMBL" id="JBDJPC010000002">
    <property type="protein sequence ID" value="KAL1512508.1"/>
    <property type="molecule type" value="Genomic_DNA"/>
</dbReference>
<dbReference type="NCBIfam" id="TIGR00329">
    <property type="entry name" value="gcp_kae1"/>
    <property type="match status" value="1"/>
</dbReference>
<evidence type="ECO:0000256" key="6">
    <source>
        <dbReference type="ARBA" id="ARBA00048117"/>
    </source>
</evidence>
<dbReference type="AlphaFoldDB" id="A0ABD1F4K7"/>
<dbReference type="InterPro" id="IPR043129">
    <property type="entry name" value="ATPase_NBD"/>
</dbReference>
<dbReference type="InterPro" id="IPR017861">
    <property type="entry name" value="KAE1/TsaD"/>
</dbReference>
<evidence type="ECO:0000256" key="1">
    <source>
        <dbReference type="ARBA" id="ARBA00012156"/>
    </source>
</evidence>
<organism evidence="9 10">
    <name type="scientific">Hypothenemus hampei</name>
    <name type="common">Coffee berry borer</name>
    <dbReference type="NCBI Taxonomy" id="57062"/>
    <lineage>
        <taxon>Eukaryota</taxon>
        <taxon>Metazoa</taxon>
        <taxon>Ecdysozoa</taxon>
        <taxon>Arthropoda</taxon>
        <taxon>Hexapoda</taxon>
        <taxon>Insecta</taxon>
        <taxon>Pterygota</taxon>
        <taxon>Neoptera</taxon>
        <taxon>Endopterygota</taxon>
        <taxon>Coleoptera</taxon>
        <taxon>Polyphaga</taxon>
        <taxon>Cucujiformia</taxon>
        <taxon>Curculionidae</taxon>
        <taxon>Scolytinae</taxon>
        <taxon>Hypothenemus</taxon>
    </lineage>
</organism>
<comment type="similarity">
    <text evidence="7">Belongs to the KAE1 / TsaD family.</text>
</comment>
<name>A0ABD1F4K7_HYPHA</name>
<evidence type="ECO:0000259" key="8">
    <source>
        <dbReference type="Pfam" id="PF00814"/>
    </source>
</evidence>
<evidence type="ECO:0000256" key="7">
    <source>
        <dbReference type="HAMAP-Rule" id="MF_03179"/>
    </source>
</evidence>
<dbReference type="CDD" id="cd24134">
    <property type="entry name" value="ASKHA_NBD_OSGEPL1_QRI7_euk"/>
    <property type="match status" value="1"/>
</dbReference>
<evidence type="ECO:0000256" key="3">
    <source>
        <dbReference type="ARBA" id="ARBA00022694"/>
    </source>
</evidence>
<comment type="caution">
    <text evidence="9">The sequence shown here is derived from an EMBL/GenBank/DDBJ whole genome shotgun (WGS) entry which is preliminary data.</text>
</comment>
<dbReference type="PANTHER" id="PTHR11735">
    <property type="entry name" value="TRNA N6-ADENOSINE THREONYLCARBAMOYLTRANSFERASE"/>
    <property type="match status" value="1"/>
</dbReference>
<dbReference type="GO" id="GO:0002949">
    <property type="term" value="P:tRNA threonylcarbamoyladenosine modification"/>
    <property type="evidence" value="ECO:0007669"/>
    <property type="project" value="UniProtKB-UniRule"/>
</dbReference>
<dbReference type="InterPro" id="IPR022450">
    <property type="entry name" value="TsaD"/>
</dbReference>
<comment type="cofactor">
    <cofactor evidence="7">
        <name>a divalent metal cation</name>
        <dbReference type="ChEBI" id="CHEBI:60240"/>
    </cofactor>
    <text evidence="7">Binds 1 divalent metal cation per subunit.</text>
</comment>
<sequence>MTIPNFFNAFFKIRSNLLHRSFSNNLKKKQVILGIETSCDDTGCGIVDTEGILLGEALHSQHLIHLNNGGIIPPLAGDLHRKNIENVVLSALNNANITIEAVDAVATTVKPGLPLSLMIGTKYGKYLCKKYSKPFIPIHHMEAHALTARMIDKSIEFPFLVLLISGGHCLLAIAQKVDKFLLLGESIDDAPGEVFDKMARRMKLKNLPEFATMSGGMAVEVAASKADNPLQYDFKPPMSAYKDCNFSFAGIKNVCLHHLIKEERNKEIGPNEVIPGINNLCASLLLVVTRHLCHRVQRGMEYVARKNLIPPDKQILVVSGGVACNNFITEGLKIICDTMAYKLVRPTPKLCTDNGIMIAWNGVERWNANVGIYENDFDHIESQKSSPLGESLTEDIAKEAISCKWIRISKLTKPQIEWNDEAHINRQKYDKI</sequence>
<evidence type="ECO:0000256" key="5">
    <source>
        <dbReference type="ARBA" id="ARBA00023315"/>
    </source>
</evidence>
<proteinExistence type="inferred from homology"/>
<keyword evidence="10" id="KW-1185">Reference proteome</keyword>
<dbReference type="EC" id="2.3.1.234" evidence="1"/>
<evidence type="ECO:0000313" key="9">
    <source>
        <dbReference type="EMBL" id="KAL1512508.1"/>
    </source>
</evidence>
<evidence type="ECO:0000313" key="10">
    <source>
        <dbReference type="Proteomes" id="UP001566132"/>
    </source>
</evidence>
<comment type="subcellular location">
    <subcellularLocation>
        <location evidence="7">Mitochondrion</location>
    </subcellularLocation>
</comment>
<keyword evidence="3 7" id="KW-0819">tRNA processing</keyword>
<accession>A0ABD1F4K7</accession>
<keyword evidence="7" id="KW-0496">Mitochondrion</keyword>
<dbReference type="Proteomes" id="UP001566132">
    <property type="component" value="Unassembled WGS sequence"/>
</dbReference>